<feature type="transmembrane region" description="Helical" evidence="1">
    <location>
        <begin position="97"/>
        <end position="116"/>
    </location>
</feature>
<protein>
    <submittedName>
        <fullName evidence="2">YgjV family protein</fullName>
    </submittedName>
</protein>
<dbReference type="PIRSF" id="PIRSF011443">
    <property type="entry name" value="YgjV"/>
    <property type="match status" value="1"/>
</dbReference>
<keyword evidence="1" id="KW-1133">Transmembrane helix</keyword>
<organism evidence="2 3">
    <name type="scientific">Inhella crocodyli</name>
    <dbReference type="NCBI Taxonomy" id="2499851"/>
    <lineage>
        <taxon>Bacteria</taxon>
        <taxon>Pseudomonadati</taxon>
        <taxon>Pseudomonadota</taxon>
        <taxon>Betaproteobacteria</taxon>
        <taxon>Burkholderiales</taxon>
        <taxon>Sphaerotilaceae</taxon>
        <taxon>Inhella</taxon>
    </lineage>
</organism>
<gene>
    <name evidence="2" type="ORF">EOD73_13235</name>
</gene>
<dbReference type="OrthoDB" id="7858522at2"/>
<evidence type="ECO:0000313" key="2">
    <source>
        <dbReference type="EMBL" id="RVT83541.1"/>
    </source>
</evidence>
<proteinExistence type="predicted"/>
<keyword evidence="1" id="KW-0812">Transmembrane</keyword>
<accession>A0A3S3T529</accession>
<name>A0A3S3T529_9BURK</name>
<evidence type="ECO:0000256" key="1">
    <source>
        <dbReference type="SAM" id="Phobius"/>
    </source>
</evidence>
<comment type="caution">
    <text evidence="2">The sequence shown here is derived from an EMBL/GenBank/DDBJ whole genome shotgun (WGS) entry which is preliminary data.</text>
</comment>
<evidence type="ECO:0000313" key="3">
    <source>
        <dbReference type="Proteomes" id="UP000288587"/>
    </source>
</evidence>
<dbReference type="InterPro" id="IPR026267">
    <property type="entry name" value="YgjV"/>
</dbReference>
<dbReference type="AlphaFoldDB" id="A0A3S3T529"/>
<reference evidence="2 3" key="1">
    <citation type="submission" date="2019-01" db="EMBL/GenBank/DDBJ databases">
        <authorList>
            <person name="Chen W.-M."/>
        </authorList>
    </citation>
    <scope>NUCLEOTIDE SEQUENCE [LARGE SCALE GENOMIC DNA]</scope>
    <source>
        <strain evidence="2 3">CCP-18</strain>
    </source>
</reference>
<dbReference type="InterPro" id="IPR019629">
    <property type="entry name" value="Uncharacterised_HI1736/YgjV"/>
</dbReference>
<keyword evidence="3" id="KW-1185">Reference proteome</keyword>
<keyword evidence="1" id="KW-0472">Membrane</keyword>
<dbReference type="RefSeq" id="WP_127683505.1">
    <property type="nucleotide sequence ID" value="NZ_SACM01000004.1"/>
</dbReference>
<dbReference type="Pfam" id="PF10688">
    <property type="entry name" value="Imp-YgjV"/>
    <property type="match status" value="1"/>
</dbReference>
<sequence>MDWFSPAQLLGYLAAAFGLACFAQTNDRRFKLFMAAECAAFIGHFALLGQPTAVASTTVSLLRSLASLRGRSPALGVFFIALSAGLGLWLMTGPLSLLPIAASCIGTYALFFQSGVRMRALMLVGTGCWLVNNVLVGSVGGSVLEAAIAATNGWTIWRLRQGR</sequence>
<dbReference type="Proteomes" id="UP000288587">
    <property type="component" value="Unassembled WGS sequence"/>
</dbReference>
<dbReference type="EMBL" id="SACM01000004">
    <property type="protein sequence ID" value="RVT83541.1"/>
    <property type="molecule type" value="Genomic_DNA"/>
</dbReference>
<feature type="transmembrane region" description="Helical" evidence="1">
    <location>
        <begin position="74"/>
        <end position="91"/>
    </location>
</feature>